<keyword evidence="6" id="KW-1185">Reference proteome</keyword>
<dbReference type="GO" id="GO:0006616">
    <property type="term" value="P:SRP-dependent cotranslational protein targeting to membrane, translocation"/>
    <property type="evidence" value="ECO:0007669"/>
    <property type="project" value="TreeGrafter"/>
</dbReference>
<protein>
    <recommendedName>
        <fullName evidence="7">SRP54-type proteins GTP-binding domain-containing protein</fullName>
    </recommendedName>
</protein>
<sequence>MAESEISTWAEEIERKLMAADVSRNLAEELKRSVLKTVEDGTSARKYSPKMIEKAIAGEVIKLLDRGLTHFKPEKSTPSIVMFVGLPGSGKTTTVAKYAQFHQDEGFKVAIVCADTVGIDALSQIKNLANPGIFIYGSANEYDSAKVAVDGITKSISHKCDLVLIDTSGCGKQDAALFDAVRKVAKETNPDLVVLVWDCSIGQAAYEQAAAFKEKFNVGAVIVTKMDGSAKGGSALSAVVATQSPVTFIGTGTQLDAFKVFNGEEYISRLLGTRMMGAPKCPEAAAARFLICTLMSESFKKGLSEAAGANKKSTSHPHDILMKFFADGWNYGVAQDVSLADASVPVSEIEAAGYQAGLLAEALNNDGVDAVSKNPAYENLLVLWAKAGLCCGCYLKKFGFTGSL</sequence>
<dbReference type="InterPro" id="IPR027417">
    <property type="entry name" value="P-loop_NTPase"/>
</dbReference>
<accession>A0A6D2J7M4</accession>
<dbReference type="Proteomes" id="UP000467841">
    <property type="component" value="Unassembled WGS sequence"/>
</dbReference>
<dbReference type="PANTHER" id="PTHR11564">
    <property type="entry name" value="SIGNAL RECOGNITION PARTICLE 54K PROTEIN SRP54"/>
    <property type="match status" value="1"/>
</dbReference>
<dbReference type="GO" id="GO:0008312">
    <property type="term" value="F:7S RNA binding"/>
    <property type="evidence" value="ECO:0007669"/>
    <property type="project" value="TreeGrafter"/>
</dbReference>
<dbReference type="GO" id="GO:0030942">
    <property type="term" value="F:endoplasmic reticulum signal peptide binding"/>
    <property type="evidence" value="ECO:0007669"/>
    <property type="project" value="TreeGrafter"/>
</dbReference>
<gene>
    <name evidence="5" type="ORF">MERR_LOCUS24792</name>
</gene>
<dbReference type="InterPro" id="IPR003593">
    <property type="entry name" value="AAA+_ATPase"/>
</dbReference>
<name>A0A6D2J7M4_9BRAS</name>
<reference evidence="5" key="1">
    <citation type="submission" date="2020-01" db="EMBL/GenBank/DDBJ databases">
        <authorList>
            <person name="Mishra B."/>
        </authorList>
    </citation>
    <scope>NUCLEOTIDE SEQUENCE [LARGE SCALE GENOMIC DNA]</scope>
</reference>
<dbReference type="Gene3D" id="1.20.120.140">
    <property type="entry name" value="Signal recognition particle SRP54, nucleotide-binding domain"/>
    <property type="match status" value="1"/>
</dbReference>
<evidence type="ECO:0000259" key="3">
    <source>
        <dbReference type="SMART" id="SM00382"/>
    </source>
</evidence>
<dbReference type="InterPro" id="IPR022941">
    <property type="entry name" value="SRP54"/>
</dbReference>
<evidence type="ECO:0000256" key="1">
    <source>
        <dbReference type="ARBA" id="ARBA00022741"/>
    </source>
</evidence>
<comment type="caution">
    <text evidence="5">The sequence shown here is derived from an EMBL/GenBank/DDBJ whole genome shotgun (WGS) entry which is preliminary data.</text>
</comment>
<dbReference type="SUPFAM" id="SSF52540">
    <property type="entry name" value="P-loop containing nucleoside triphosphate hydrolases"/>
    <property type="match status" value="1"/>
</dbReference>
<feature type="domain" description="AAA+ ATPase" evidence="3">
    <location>
        <begin position="77"/>
        <end position="191"/>
    </location>
</feature>
<dbReference type="SUPFAM" id="SSF47364">
    <property type="entry name" value="Domain of the SRP/SRP receptor G-proteins"/>
    <property type="match status" value="1"/>
</dbReference>
<dbReference type="OrthoDB" id="10250817at2759"/>
<dbReference type="GO" id="GO:0005829">
    <property type="term" value="C:cytosol"/>
    <property type="evidence" value="ECO:0007669"/>
    <property type="project" value="TreeGrafter"/>
</dbReference>
<evidence type="ECO:0000313" key="5">
    <source>
        <dbReference type="EMBL" id="CAA7037557.1"/>
    </source>
</evidence>
<dbReference type="PANTHER" id="PTHR11564:SF5">
    <property type="entry name" value="SIGNAL RECOGNITION PARTICLE SUBUNIT SRP54"/>
    <property type="match status" value="1"/>
</dbReference>
<dbReference type="SMART" id="SM00382">
    <property type="entry name" value="AAA"/>
    <property type="match status" value="1"/>
</dbReference>
<evidence type="ECO:0000259" key="4">
    <source>
        <dbReference type="SMART" id="SM00962"/>
    </source>
</evidence>
<keyword evidence="2" id="KW-0342">GTP-binding</keyword>
<keyword evidence="1" id="KW-0547">Nucleotide-binding</keyword>
<dbReference type="InterPro" id="IPR042101">
    <property type="entry name" value="SRP54_N_sf"/>
</dbReference>
<dbReference type="GO" id="GO:0003924">
    <property type="term" value="F:GTPase activity"/>
    <property type="evidence" value="ECO:0007669"/>
    <property type="project" value="InterPro"/>
</dbReference>
<organism evidence="5 6">
    <name type="scientific">Microthlaspi erraticum</name>
    <dbReference type="NCBI Taxonomy" id="1685480"/>
    <lineage>
        <taxon>Eukaryota</taxon>
        <taxon>Viridiplantae</taxon>
        <taxon>Streptophyta</taxon>
        <taxon>Embryophyta</taxon>
        <taxon>Tracheophyta</taxon>
        <taxon>Spermatophyta</taxon>
        <taxon>Magnoliopsida</taxon>
        <taxon>eudicotyledons</taxon>
        <taxon>Gunneridae</taxon>
        <taxon>Pentapetalae</taxon>
        <taxon>rosids</taxon>
        <taxon>malvids</taxon>
        <taxon>Brassicales</taxon>
        <taxon>Brassicaceae</taxon>
        <taxon>Coluteocarpeae</taxon>
        <taxon>Microthlaspi</taxon>
    </lineage>
</organism>
<dbReference type="InterPro" id="IPR036225">
    <property type="entry name" value="SRP/SRP_N"/>
</dbReference>
<dbReference type="Pfam" id="PF00448">
    <property type="entry name" value="SRP54"/>
    <property type="match status" value="1"/>
</dbReference>
<evidence type="ECO:0000313" key="6">
    <source>
        <dbReference type="Proteomes" id="UP000467841"/>
    </source>
</evidence>
<dbReference type="EMBL" id="CACVBM020001177">
    <property type="protein sequence ID" value="CAA7037557.1"/>
    <property type="molecule type" value="Genomic_DNA"/>
</dbReference>
<feature type="domain" description="SRP54-type proteins GTP-binding" evidence="4">
    <location>
        <begin position="78"/>
        <end position="272"/>
    </location>
</feature>
<dbReference type="InterPro" id="IPR000897">
    <property type="entry name" value="SRP54_GTPase_dom"/>
</dbReference>
<dbReference type="GO" id="GO:0005786">
    <property type="term" value="C:signal recognition particle, endoplasmic reticulum targeting"/>
    <property type="evidence" value="ECO:0007669"/>
    <property type="project" value="TreeGrafter"/>
</dbReference>
<evidence type="ECO:0000256" key="2">
    <source>
        <dbReference type="ARBA" id="ARBA00023134"/>
    </source>
</evidence>
<dbReference type="Gene3D" id="3.40.50.300">
    <property type="entry name" value="P-loop containing nucleotide triphosphate hydrolases"/>
    <property type="match status" value="1"/>
</dbReference>
<evidence type="ECO:0008006" key="7">
    <source>
        <dbReference type="Google" id="ProtNLM"/>
    </source>
</evidence>
<dbReference type="GO" id="GO:0005525">
    <property type="term" value="F:GTP binding"/>
    <property type="evidence" value="ECO:0007669"/>
    <property type="project" value="UniProtKB-KW"/>
</dbReference>
<dbReference type="SMART" id="SM00962">
    <property type="entry name" value="SRP54"/>
    <property type="match status" value="1"/>
</dbReference>
<proteinExistence type="predicted"/>
<dbReference type="AlphaFoldDB" id="A0A6D2J7M4"/>